<evidence type="ECO:0000313" key="2">
    <source>
        <dbReference type="Proteomes" id="UP000828251"/>
    </source>
</evidence>
<name>A0A9D3ZY88_9ROSI</name>
<gene>
    <name evidence="1" type="ORF">J1N35_025411</name>
</gene>
<proteinExistence type="predicted"/>
<organism evidence="1 2">
    <name type="scientific">Gossypium stocksii</name>
    <dbReference type="NCBI Taxonomy" id="47602"/>
    <lineage>
        <taxon>Eukaryota</taxon>
        <taxon>Viridiplantae</taxon>
        <taxon>Streptophyta</taxon>
        <taxon>Embryophyta</taxon>
        <taxon>Tracheophyta</taxon>
        <taxon>Spermatophyta</taxon>
        <taxon>Magnoliopsida</taxon>
        <taxon>eudicotyledons</taxon>
        <taxon>Gunneridae</taxon>
        <taxon>Pentapetalae</taxon>
        <taxon>rosids</taxon>
        <taxon>malvids</taxon>
        <taxon>Malvales</taxon>
        <taxon>Malvaceae</taxon>
        <taxon>Malvoideae</taxon>
        <taxon>Gossypium</taxon>
    </lineage>
</organism>
<dbReference type="AlphaFoldDB" id="A0A9D3ZY88"/>
<comment type="caution">
    <text evidence="1">The sequence shown here is derived from an EMBL/GenBank/DDBJ whole genome shotgun (WGS) entry which is preliminary data.</text>
</comment>
<protein>
    <submittedName>
        <fullName evidence="1">Uncharacterized protein</fullName>
    </submittedName>
</protein>
<dbReference type="EMBL" id="JAIQCV010000008">
    <property type="protein sequence ID" value="KAH1073083.1"/>
    <property type="molecule type" value="Genomic_DNA"/>
</dbReference>
<reference evidence="1 2" key="1">
    <citation type="journal article" date="2021" name="Plant Biotechnol. J.">
        <title>Multi-omics assisted identification of the key and species-specific regulatory components of drought-tolerant mechanisms in Gossypium stocksii.</title>
        <authorList>
            <person name="Yu D."/>
            <person name="Ke L."/>
            <person name="Zhang D."/>
            <person name="Wu Y."/>
            <person name="Sun Y."/>
            <person name="Mei J."/>
            <person name="Sun J."/>
            <person name="Sun Y."/>
        </authorList>
    </citation>
    <scope>NUCLEOTIDE SEQUENCE [LARGE SCALE GENOMIC DNA]</scope>
    <source>
        <strain evidence="2">cv. E1</strain>
        <tissue evidence="1">Leaf</tissue>
    </source>
</reference>
<keyword evidence="2" id="KW-1185">Reference proteome</keyword>
<evidence type="ECO:0000313" key="1">
    <source>
        <dbReference type="EMBL" id="KAH1073083.1"/>
    </source>
</evidence>
<accession>A0A9D3ZY88</accession>
<dbReference type="Proteomes" id="UP000828251">
    <property type="component" value="Unassembled WGS sequence"/>
</dbReference>
<sequence length="51" mass="5695">MDKGSAIGKEIAMVMTGIEHVTTTPKFKRHKVSVVRTFHLDAKDGLQRTLN</sequence>